<name>A0A6L2JGM9_TANCI</name>
<evidence type="ECO:0000313" key="1">
    <source>
        <dbReference type="EMBL" id="GEU35757.1"/>
    </source>
</evidence>
<organism evidence="1">
    <name type="scientific">Tanacetum cinerariifolium</name>
    <name type="common">Dalmatian daisy</name>
    <name type="synonym">Chrysanthemum cinerariifolium</name>
    <dbReference type="NCBI Taxonomy" id="118510"/>
    <lineage>
        <taxon>Eukaryota</taxon>
        <taxon>Viridiplantae</taxon>
        <taxon>Streptophyta</taxon>
        <taxon>Embryophyta</taxon>
        <taxon>Tracheophyta</taxon>
        <taxon>Spermatophyta</taxon>
        <taxon>Magnoliopsida</taxon>
        <taxon>eudicotyledons</taxon>
        <taxon>Gunneridae</taxon>
        <taxon>Pentapetalae</taxon>
        <taxon>asterids</taxon>
        <taxon>campanulids</taxon>
        <taxon>Asterales</taxon>
        <taxon>Asteraceae</taxon>
        <taxon>Asteroideae</taxon>
        <taxon>Anthemideae</taxon>
        <taxon>Anthemidinae</taxon>
        <taxon>Tanacetum</taxon>
    </lineage>
</organism>
<protein>
    <submittedName>
        <fullName evidence="1">Zinc finger, CCHC-type, retrotransposon Gag domain protein</fullName>
    </submittedName>
</protein>
<dbReference type="AlphaFoldDB" id="A0A6L2JGM9"/>
<sequence>MRLTIIKDLELMKVEVVVHSLEGYIASLKIEPNLILRIKEAQKEDGVLWSVLENLKEGKQAKFRVDDNEGLELIAVTNEKVSIAKENLKEARSRQKSYADRRALKFKPGIMCFLRYLRVGAFDVLV</sequence>
<reference evidence="1" key="1">
    <citation type="journal article" date="2019" name="Sci. Rep.">
        <title>Draft genome of Tanacetum cinerariifolium, the natural source of mosquito coil.</title>
        <authorList>
            <person name="Yamashiro T."/>
            <person name="Shiraishi A."/>
            <person name="Satake H."/>
            <person name="Nakayama K."/>
        </authorList>
    </citation>
    <scope>NUCLEOTIDE SEQUENCE</scope>
</reference>
<accession>A0A6L2JGM9</accession>
<proteinExistence type="predicted"/>
<gene>
    <name evidence="1" type="ORF">Tci_007735</name>
</gene>
<comment type="caution">
    <text evidence="1">The sequence shown here is derived from an EMBL/GenBank/DDBJ whole genome shotgun (WGS) entry which is preliminary data.</text>
</comment>
<dbReference type="EMBL" id="BKCJ010000727">
    <property type="protein sequence ID" value="GEU35757.1"/>
    <property type="molecule type" value="Genomic_DNA"/>
</dbReference>